<accession>A0ABU5N4F8</accession>
<keyword evidence="2" id="KW-0732">Signal</keyword>
<feature type="domain" description="Peptidase S11 D-alanyl-D-alanine carboxypeptidase A N-terminal" evidence="9">
    <location>
        <begin position="227"/>
        <end position="409"/>
    </location>
</feature>
<dbReference type="InterPro" id="IPR012338">
    <property type="entry name" value="Beta-lactam/transpept-like"/>
</dbReference>
<evidence type="ECO:0000256" key="1">
    <source>
        <dbReference type="ARBA" id="ARBA00007164"/>
    </source>
</evidence>
<evidence type="ECO:0000256" key="5">
    <source>
        <dbReference type="ARBA" id="ARBA00022984"/>
    </source>
</evidence>
<evidence type="ECO:0000256" key="4">
    <source>
        <dbReference type="ARBA" id="ARBA00022960"/>
    </source>
</evidence>
<evidence type="ECO:0000313" key="10">
    <source>
        <dbReference type="EMBL" id="MDZ8160987.1"/>
    </source>
</evidence>
<dbReference type="GO" id="GO:0004180">
    <property type="term" value="F:carboxypeptidase activity"/>
    <property type="evidence" value="ECO:0007669"/>
    <property type="project" value="UniProtKB-KW"/>
</dbReference>
<dbReference type="PRINTS" id="PR00725">
    <property type="entry name" value="DADACBPTASE1"/>
</dbReference>
<proteinExistence type="inferred from homology"/>
<keyword evidence="6" id="KW-0961">Cell wall biogenesis/degradation</keyword>
<evidence type="ECO:0000256" key="3">
    <source>
        <dbReference type="ARBA" id="ARBA00022801"/>
    </source>
</evidence>
<comment type="caution">
    <text evidence="10">The sequence shown here is derived from an EMBL/GenBank/DDBJ whole genome shotgun (WGS) entry which is preliminary data.</text>
</comment>
<evidence type="ECO:0000256" key="8">
    <source>
        <dbReference type="SAM" id="MobiDB-lite"/>
    </source>
</evidence>
<sequence length="556" mass="57239">MTVEDAPPTTRRALRARPHSSVPTGGDTASAETADFHLPARDDDAALTPISVAAQALDASGAPMPGDAPDSSEPAPDAEPAREPAHAPASEPPPEPASEAEPADIAPASPTTAALAWVDTAALARTSAPTDLSTATTSYTSVGADLLTERPRRSLWRPSVVWPSLVAAVVAGAYAATTLLWPLHAVAPTVTPVTVDPIPSATVEMAWPEPGSSAVSVAGIPTTLASADAVVPMASITKVVTALVVLDRMPLAAGEQGPEYYFTAADSAEYWEYRYRDESALDVPVGGSLTEYQMLEGMLIGSANNYADRLASRIWPSDALFADAADTWLSQHGLTGITVVEPTGIDPGNTADAASLLALASRALADPIIAEIVAKTSVELPGAGLVENTNSLLADDGVVGVKTGTLDGSWNLLSAKDVMIGDTTVRLYGSVLGESDADGRDDASRSLYEQATAALQPEPSVTAGTVAGTVSTLWGSDVDIVVSDDASVILWDGGTATVDASYDLDDARDAGEVVGDMSVSGPLDAATVTLELADDIEDPSAWWRLTHPLDLFGLNG</sequence>
<name>A0ABU5N4F8_9MICO</name>
<keyword evidence="11" id="KW-1185">Reference proteome</keyword>
<feature type="region of interest" description="Disordered" evidence="8">
    <location>
        <begin position="1"/>
        <end position="105"/>
    </location>
</feature>
<evidence type="ECO:0000259" key="9">
    <source>
        <dbReference type="Pfam" id="PF00768"/>
    </source>
</evidence>
<dbReference type="Gene3D" id="3.40.710.10">
    <property type="entry name" value="DD-peptidase/beta-lactamase superfamily"/>
    <property type="match status" value="1"/>
</dbReference>
<protein>
    <submittedName>
        <fullName evidence="10">D-alanyl-D-alanine carboxypeptidase</fullName>
    </submittedName>
</protein>
<gene>
    <name evidence="10" type="ORF">R2Q92_04010</name>
</gene>
<keyword evidence="3" id="KW-0378">Hydrolase</keyword>
<evidence type="ECO:0000256" key="7">
    <source>
        <dbReference type="RuleBase" id="RU004016"/>
    </source>
</evidence>
<dbReference type="Pfam" id="PF00768">
    <property type="entry name" value="Peptidase_S11"/>
    <property type="match status" value="1"/>
</dbReference>
<keyword evidence="10" id="KW-0121">Carboxypeptidase</keyword>
<keyword evidence="10" id="KW-0645">Protease</keyword>
<evidence type="ECO:0000256" key="6">
    <source>
        <dbReference type="ARBA" id="ARBA00023316"/>
    </source>
</evidence>
<keyword evidence="5" id="KW-0573">Peptidoglycan synthesis</keyword>
<keyword evidence="4" id="KW-0133">Cell shape</keyword>
<evidence type="ECO:0000313" key="11">
    <source>
        <dbReference type="Proteomes" id="UP001291912"/>
    </source>
</evidence>
<feature type="compositionally biased region" description="Basic and acidic residues" evidence="8">
    <location>
        <begin position="34"/>
        <end position="44"/>
    </location>
</feature>
<feature type="compositionally biased region" description="Low complexity" evidence="8">
    <location>
        <begin position="1"/>
        <end position="11"/>
    </location>
</feature>
<dbReference type="SUPFAM" id="SSF56601">
    <property type="entry name" value="beta-lactamase/transpeptidase-like"/>
    <property type="match status" value="1"/>
</dbReference>
<dbReference type="RefSeq" id="WP_194423655.1">
    <property type="nucleotide sequence ID" value="NZ_BAAAPT010000001.1"/>
</dbReference>
<reference evidence="10 11" key="1">
    <citation type="submission" date="2023-10" db="EMBL/GenBank/DDBJ databases">
        <title>Microbacterium xanthum sp. nov., isolated from seaweed.</title>
        <authorList>
            <person name="Lee S.D."/>
        </authorList>
    </citation>
    <scope>NUCLEOTIDE SEQUENCE [LARGE SCALE GENOMIC DNA]</scope>
    <source>
        <strain evidence="10 11">KCTC 19124</strain>
    </source>
</reference>
<dbReference type="InterPro" id="IPR001967">
    <property type="entry name" value="Peptidase_S11_N"/>
</dbReference>
<evidence type="ECO:0000256" key="2">
    <source>
        <dbReference type="ARBA" id="ARBA00022729"/>
    </source>
</evidence>
<dbReference type="EMBL" id="JAWJYN010000001">
    <property type="protein sequence ID" value="MDZ8160987.1"/>
    <property type="molecule type" value="Genomic_DNA"/>
</dbReference>
<dbReference type="InterPro" id="IPR018044">
    <property type="entry name" value="Peptidase_S11"/>
</dbReference>
<dbReference type="Proteomes" id="UP001291912">
    <property type="component" value="Unassembled WGS sequence"/>
</dbReference>
<comment type="similarity">
    <text evidence="1 7">Belongs to the peptidase S11 family.</text>
</comment>
<organism evidence="10 11">
    <name type="scientific">Microbacterium aquimaris</name>
    <dbReference type="NCBI Taxonomy" id="459816"/>
    <lineage>
        <taxon>Bacteria</taxon>
        <taxon>Bacillati</taxon>
        <taxon>Actinomycetota</taxon>
        <taxon>Actinomycetes</taxon>
        <taxon>Micrococcales</taxon>
        <taxon>Microbacteriaceae</taxon>
        <taxon>Microbacterium</taxon>
    </lineage>
</organism>